<dbReference type="Pfam" id="PF13687">
    <property type="entry name" value="DUF4153"/>
    <property type="match status" value="1"/>
</dbReference>
<reference evidence="3" key="1">
    <citation type="submission" date="2013-04" db="EMBL/GenBank/DDBJ databases">
        <title>Thioclava sp. 13D2W-2 Genome Sequencing.</title>
        <authorList>
            <person name="Lai Q."/>
            <person name="Li G."/>
            <person name="Shao Z."/>
        </authorList>
    </citation>
    <scope>NUCLEOTIDE SEQUENCE [LARGE SCALE GENOMIC DNA]</scope>
    <source>
        <strain evidence="3">13D2W-2</strain>
    </source>
</reference>
<evidence type="ECO:0000256" key="1">
    <source>
        <dbReference type="SAM" id="Phobius"/>
    </source>
</evidence>
<dbReference type="EMBL" id="AQRC01000031">
    <property type="protein sequence ID" value="KFE33263.1"/>
    <property type="molecule type" value="Genomic_DNA"/>
</dbReference>
<name>A0A085TRB6_9RHOB</name>
<feature type="transmembrane region" description="Helical" evidence="1">
    <location>
        <begin position="300"/>
        <end position="318"/>
    </location>
</feature>
<feature type="transmembrane region" description="Helical" evidence="1">
    <location>
        <begin position="65"/>
        <end position="83"/>
    </location>
</feature>
<protein>
    <submittedName>
        <fullName evidence="2">Uncharacterized protein</fullName>
    </submittedName>
</protein>
<dbReference type="OrthoDB" id="7280060at2"/>
<feature type="transmembrane region" description="Helical" evidence="1">
    <location>
        <begin position="393"/>
        <end position="414"/>
    </location>
</feature>
<feature type="transmembrane region" description="Helical" evidence="1">
    <location>
        <begin position="330"/>
        <end position="350"/>
    </location>
</feature>
<feature type="transmembrane region" description="Helical" evidence="1">
    <location>
        <begin position="179"/>
        <end position="201"/>
    </location>
</feature>
<dbReference type="eggNOG" id="ENOG502Z93S">
    <property type="taxonomic scope" value="Bacteria"/>
</dbReference>
<gene>
    <name evidence="2" type="ORF">DW2_18874</name>
</gene>
<feature type="transmembrane region" description="Helical" evidence="1">
    <location>
        <begin position="103"/>
        <end position="123"/>
    </location>
</feature>
<feature type="transmembrane region" description="Helical" evidence="1">
    <location>
        <begin position="264"/>
        <end position="288"/>
    </location>
</feature>
<keyword evidence="3" id="KW-1185">Reference proteome</keyword>
<reference evidence="2 3" key="2">
    <citation type="journal article" date="2015" name="Antonie Van Leeuwenhoek">
        <title>Thioclava indica sp. nov., isolated from surface seawater of the Indian Ocean.</title>
        <authorList>
            <person name="Liu Y."/>
            <person name="Lai Q."/>
            <person name="Du J."/>
            <person name="Xu H."/>
            <person name="Jiang L."/>
            <person name="Shao Z."/>
        </authorList>
    </citation>
    <scope>NUCLEOTIDE SEQUENCE [LARGE SCALE GENOMIC DNA]</scope>
    <source>
        <strain evidence="2 3">13D2W-2</strain>
    </source>
</reference>
<keyword evidence="1" id="KW-1133">Transmembrane helix</keyword>
<organism evidence="2 3">
    <name type="scientific">Thioclava atlantica</name>
    <dbReference type="NCBI Taxonomy" id="1317124"/>
    <lineage>
        <taxon>Bacteria</taxon>
        <taxon>Pseudomonadati</taxon>
        <taxon>Pseudomonadota</taxon>
        <taxon>Alphaproteobacteria</taxon>
        <taxon>Rhodobacterales</taxon>
        <taxon>Paracoccaceae</taxon>
        <taxon>Thioclava</taxon>
    </lineage>
</organism>
<dbReference type="RefSeq" id="WP_051856475.1">
    <property type="nucleotide sequence ID" value="NZ_AQRC01000031.1"/>
</dbReference>
<comment type="caution">
    <text evidence="2">The sequence shown here is derived from an EMBL/GenBank/DDBJ whole genome shotgun (WGS) entry which is preliminary data.</text>
</comment>
<evidence type="ECO:0000313" key="2">
    <source>
        <dbReference type="EMBL" id="KFE33263.1"/>
    </source>
</evidence>
<sequence length="469" mass="50003">MPQAPLIPGLPRSLALDGWWLDAPDAAASEPSPSRAAFARRSHWVGLAVLVVLADLLFWQHAPGLSLALFALAILLVATIGNGRRLAGPLGLLVLSVAPVIEYVQALSLAFLTLGLAVALVLLRSPGAGIAEIMTRTAAWLFRLPGGWLTPLAPRRALAGRAIRCAKADDSVRHSVRDWAFPLAGSFVFLALLMQANPVLARALTVDFDLWSTLTRALFWGGMALFIAPLLAPDMPEPISFHAVALPSAARFGLNPRSVLRALVLFNALVAVQSTTDLGILVFGAALPEGMSMAEYAHRGAYPLLATALLAGGFALAARPFAREHRAMTPLLLLWLAQNMVLCGAAMMRLEHYIDAFGLTYLRIYALIWMGLVATGLGLVAAQVMLGRTNLWLLIRCGAFGLGTLYLCAFVNFAQIIAAQNLGRPAADRDYICALGPMAHGALTAASRARADLIHASSCPITLPPRIED</sequence>
<dbReference type="InterPro" id="IPR025291">
    <property type="entry name" value="DUF4153"/>
</dbReference>
<dbReference type="Proteomes" id="UP000028607">
    <property type="component" value="Unassembled WGS sequence"/>
</dbReference>
<feature type="transmembrane region" description="Helical" evidence="1">
    <location>
        <begin position="362"/>
        <end position="386"/>
    </location>
</feature>
<evidence type="ECO:0000313" key="3">
    <source>
        <dbReference type="Proteomes" id="UP000028607"/>
    </source>
</evidence>
<dbReference type="AlphaFoldDB" id="A0A085TRB6"/>
<feature type="transmembrane region" description="Helical" evidence="1">
    <location>
        <begin position="41"/>
        <end position="58"/>
    </location>
</feature>
<feature type="transmembrane region" description="Helical" evidence="1">
    <location>
        <begin position="213"/>
        <end position="232"/>
    </location>
</feature>
<keyword evidence="1" id="KW-0472">Membrane</keyword>
<keyword evidence="1" id="KW-0812">Transmembrane</keyword>
<accession>A0A085TRB6</accession>
<dbReference type="PATRIC" id="fig|1317124.6.peg.3779"/>
<proteinExistence type="predicted"/>
<dbReference type="STRING" id="1317124.DW2_18874"/>